<evidence type="ECO:0000256" key="1">
    <source>
        <dbReference type="ARBA" id="ARBA00022664"/>
    </source>
</evidence>
<dbReference type="EMBL" id="AVOT02045942">
    <property type="protein sequence ID" value="MBW0541272.1"/>
    <property type="molecule type" value="Genomic_DNA"/>
</dbReference>
<proteinExistence type="predicted"/>
<protein>
    <submittedName>
        <fullName evidence="3">Uncharacterized protein</fullName>
    </submittedName>
</protein>
<dbReference type="Proteomes" id="UP000765509">
    <property type="component" value="Unassembled WGS sequence"/>
</dbReference>
<comment type="caution">
    <text evidence="3">The sequence shown here is derived from an EMBL/GenBank/DDBJ whole genome shotgun (WGS) entry which is preliminary data.</text>
</comment>
<sequence>MYRFLKQKERLTELHYGISETMVHRKILRKCGGDLENSLISRCIEPFSKEDYINAMEDMNTRKSIGGRWYKPQIDNKTNGKTISRERPNKPQDRAPLKCQKCRKTPHLANTCPNKTRINEIPIEKPQHTR</sequence>
<accession>A0A9Q3IHY7</accession>
<dbReference type="GO" id="GO:0008270">
    <property type="term" value="F:zinc ion binding"/>
    <property type="evidence" value="ECO:0007669"/>
    <property type="project" value="InterPro"/>
</dbReference>
<keyword evidence="4" id="KW-1185">Reference proteome</keyword>
<feature type="region of interest" description="Disordered" evidence="2">
    <location>
        <begin position="67"/>
        <end position="96"/>
    </location>
</feature>
<feature type="compositionally biased region" description="Basic and acidic residues" evidence="2">
    <location>
        <begin position="83"/>
        <end position="96"/>
    </location>
</feature>
<gene>
    <name evidence="3" type="ORF">O181_080987</name>
</gene>
<evidence type="ECO:0000256" key="2">
    <source>
        <dbReference type="SAM" id="MobiDB-lite"/>
    </source>
</evidence>
<name>A0A9Q3IHY7_9BASI</name>
<dbReference type="GO" id="GO:0006397">
    <property type="term" value="P:mRNA processing"/>
    <property type="evidence" value="ECO:0007669"/>
    <property type="project" value="UniProtKB-KW"/>
</dbReference>
<dbReference type="SUPFAM" id="SSF57756">
    <property type="entry name" value="Retrovirus zinc finger-like domains"/>
    <property type="match status" value="1"/>
</dbReference>
<dbReference type="InterPro" id="IPR036875">
    <property type="entry name" value="Znf_CCHC_sf"/>
</dbReference>
<evidence type="ECO:0000313" key="3">
    <source>
        <dbReference type="EMBL" id="MBW0541272.1"/>
    </source>
</evidence>
<dbReference type="AlphaFoldDB" id="A0A9Q3IHY7"/>
<organism evidence="3 4">
    <name type="scientific">Austropuccinia psidii MF-1</name>
    <dbReference type="NCBI Taxonomy" id="1389203"/>
    <lineage>
        <taxon>Eukaryota</taxon>
        <taxon>Fungi</taxon>
        <taxon>Dikarya</taxon>
        <taxon>Basidiomycota</taxon>
        <taxon>Pucciniomycotina</taxon>
        <taxon>Pucciniomycetes</taxon>
        <taxon>Pucciniales</taxon>
        <taxon>Sphaerophragmiaceae</taxon>
        <taxon>Austropuccinia</taxon>
    </lineage>
</organism>
<reference evidence="3" key="1">
    <citation type="submission" date="2021-03" db="EMBL/GenBank/DDBJ databases">
        <title>Draft genome sequence of rust myrtle Austropuccinia psidii MF-1, a brazilian biotype.</title>
        <authorList>
            <person name="Quecine M.C."/>
            <person name="Pachon D.M.R."/>
            <person name="Bonatelli M.L."/>
            <person name="Correr F.H."/>
            <person name="Franceschini L.M."/>
            <person name="Leite T.F."/>
            <person name="Margarido G.R.A."/>
            <person name="Almeida C.A."/>
            <person name="Ferrarezi J.A."/>
            <person name="Labate C.A."/>
        </authorList>
    </citation>
    <scope>NUCLEOTIDE SEQUENCE</scope>
    <source>
        <strain evidence="3">MF-1</strain>
    </source>
</reference>
<evidence type="ECO:0000313" key="4">
    <source>
        <dbReference type="Proteomes" id="UP000765509"/>
    </source>
</evidence>
<keyword evidence="1" id="KW-0507">mRNA processing</keyword>
<dbReference type="GO" id="GO:0003676">
    <property type="term" value="F:nucleic acid binding"/>
    <property type="evidence" value="ECO:0007669"/>
    <property type="project" value="InterPro"/>
</dbReference>